<evidence type="ECO:0000256" key="1">
    <source>
        <dbReference type="ARBA" id="ARBA00006611"/>
    </source>
</evidence>
<evidence type="ECO:0000313" key="5">
    <source>
        <dbReference type="EMBL" id="QNB45507.1"/>
    </source>
</evidence>
<dbReference type="PANTHER" id="PTHR30258:SF2">
    <property type="entry name" value="COMG OPERON PROTEIN 1"/>
    <property type="match status" value="1"/>
</dbReference>
<dbReference type="GO" id="GO:0016887">
    <property type="term" value="F:ATP hydrolysis activity"/>
    <property type="evidence" value="ECO:0007669"/>
    <property type="project" value="TreeGrafter"/>
</dbReference>
<evidence type="ECO:0000259" key="4">
    <source>
        <dbReference type="PROSITE" id="PS00662"/>
    </source>
</evidence>
<feature type="domain" description="Bacterial type II secretion system protein E" evidence="4">
    <location>
        <begin position="378"/>
        <end position="392"/>
    </location>
</feature>
<dbReference type="PROSITE" id="PS00662">
    <property type="entry name" value="T2SP_E"/>
    <property type="match status" value="1"/>
</dbReference>
<dbReference type="Proteomes" id="UP000515847">
    <property type="component" value="Chromosome"/>
</dbReference>
<dbReference type="Gene3D" id="3.40.50.300">
    <property type="entry name" value="P-loop containing nucleotide triphosphate hydrolases"/>
    <property type="match status" value="1"/>
</dbReference>
<dbReference type="SMART" id="SM00382">
    <property type="entry name" value="AAA"/>
    <property type="match status" value="1"/>
</dbReference>
<keyword evidence="2" id="KW-0547">Nucleotide-binding</keyword>
<comment type="similarity">
    <text evidence="1">Belongs to the GSP E family.</text>
</comment>
<dbReference type="InterPro" id="IPR001482">
    <property type="entry name" value="T2SS/T4SS_dom"/>
</dbReference>
<dbReference type="SUPFAM" id="SSF52540">
    <property type="entry name" value="P-loop containing nucleoside triphosphate hydrolases"/>
    <property type="match status" value="1"/>
</dbReference>
<dbReference type="GO" id="GO:0005886">
    <property type="term" value="C:plasma membrane"/>
    <property type="evidence" value="ECO:0007669"/>
    <property type="project" value="TreeGrafter"/>
</dbReference>
<protein>
    <submittedName>
        <fullName evidence="5">Type II secretion system protein GspE</fullName>
    </submittedName>
</protein>
<keyword evidence="6" id="KW-1185">Reference proteome</keyword>
<dbReference type="Pfam" id="PF05157">
    <property type="entry name" value="MshEN"/>
    <property type="match status" value="1"/>
</dbReference>
<dbReference type="GO" id="GO:0005524">
    <property type="term" value="F:ATP binding"/>
    <property type="evidence" value="ECO:0007669"/>
    <property type="project" value="UniProtKB-KW"/>
</dbReference>
<proteinExistence type="inferred from homology"/>
<dbReference type="InterPro" id="IPR037257">
    <property type="entry name" value="T2SS_E_N_sf"/>
</dbReference>
<dbReference type="AlphaFoldDB" id="A0A7G6E0A3"/>
<name>A0A7G6E0A3_THEFR</name>
<dbReference type="OrthoDB" id="9808272at2"/>
<dbReference type="Pfam" id="PF00437">
    <property type="entry name" value="T2SSE"/>
    <property type="match status" value="1"/>
</dbReference>
<sequence length="564" mass="62811">MIPRERKRLGDLLVEANVITREQLQKALEIQRSSGKRLGTVLIENNIATEEQIITTLEFQLGIPRLYLHRLTPDKALLEKTPESLVRRHKVFPVGVQGAKVLVAMSDPLNLVAIQDLELALGLEVEAGIATEREIELAIQRYYGLPEELKSAYESSKTETVSFFNIDQGSTSTDDAPVIKAVNTILQTAVKEGASDIHIEPREHDLRVRLRVDGVLREAMTLSKNIHPPMISRLKIMAEMDIAEKRLPQDGRIMIKYGTRNIDLRVSSLPSIFGEKIVIRLLDKENQFLSLEQLGFRPKLLEKFKNVLASPYGMILLTGPTGSGKTTTLYASLGEINQVGRNIVTIEDPVEYILPGIIQVQTNVKAGLDFASGLRSILRQDPDVIMVGEIRDKETASIAVRAATTGHLVFSTLHTNDAAGAVTRLVDMEVEPFLVASSVVGIVAQRLVRRNCPYCREEYDVPPGTQERLFLKIPDEQPLRLKRGRGCAQCGFTGYKGRLALHELLVVNAGIQELILRKTSAEKIKELAMAQGMEDLYMDGVEKILQGATTVQEVLRVAYWEEGR</sequence>
<dbReference type="EMBL" id="CP045798">
    <property type="protein sequence ID" value="QNB45507.1"/>
    <property type="molecule type" value="Genomic_DNA"/>
</dbReference>
<keyword evidence="3" id="KW-0067">ATP-binding</keyword>
<dbReference type="InterPro" id="IPR003593">
    <property type="entry name" value="AAA+_ATPase"/>
</dbReference>
<dbReference type="InterPro" id="IPR027417">
    <property type="entry name" value="P-loop_NTPase"/>
</dbReference>
<organism evidence="5 6">
    <name type="scientific">Thermanaerosceptrum fracticalcis</name>
    <dbReference type="NCBI Taxonomy" id="1712410"/>
    <lineage>
        <taxon>Bacteria</taxon>
        <taxon>Bacillati</taxon>
        <taxon>Bacillota</taxon>
        <taxon>Clostridia</taxon>
        <taxon>Eubacteriales</taxon>
        <taxon>Peptococcaceae</taxon>
        <taxon>Thermanaerosceptrum</taxon>
    </lineage>
</organism>
<accession>A0A7G6E0A3</accession>
<dbReference type="KEGG" id="tfr:BR63_03750"/>
<dbReference type="FunFam" id="3.30.450.90:FF:000001">
    <property type="entry name" value="Type II secretion system ATPase GspE"/>
    <property type="match status" value="1"/>
</dbReference>
<dbReference type="RefSeq" id="WP_034425501.1">
    <property type="nucleotide sequence ID" value="NZ_CP045798.1"/>
</dbReference>
<dbReference type="FunFam" id="3.40.50.300:FF:000398">
    <property type="entry name" value="Type IV pilus assembly ATPase PilB"/>
    <property type="match status" value="1"/>
</dbReference>
<evidence type="ECO:0000256" key="3">
    <source>
        <dbReference type="ARBA" id="ARBA00022840"/>
    </source>
</evidence>
<dbReference type="InterPro" id="IPR007831">
    <property type="entry name" value="T2SS_GspE_N"/>
</dbReference>
<evidence type="ECO:0000313" key="6">
    <source>
        <dbReference type="Proteomes" id="UP000515847"/>
    </source>
</evidence>
<dbReference type="CDD" id="cd01129">
    <property type="entry name" value="PulE-GspE-like"/>
    <property type="match status" value="1"/>
</dbReference>
<dbReference type="SUPFAM" id="SSF160246">
    <property type="entry name" value="EspE N-terminal domain-like"/>
    <property type="match status" value="1"/>
</dbReference>
<dbReference type="Gene3D" id="3.30.450.90">
    <property type="match status" value="1"/>
</dbReference>
<evidence type="ECO:0000256" key="2">
    <source>
        <dbReference type="ARBA" id="ARBA00022741"/>
    </source>
</evidence>
<dbReference type="Gene3D" id="3.30.300.160">
    <property type="entry name" value="Type II secretion system, protein E, N-terminal domain"/>
    <property type="match status" value="1"/>
</dbReference>
<reference evidence="5 6" key="1">
    <citation type="journal article" date="2019" name="Front. Microbiol.">
        <title>Thermoanaerosceptrum fracticalcis gen. nov. sp. nov., a Novel Fumarate-Fermenting Microorganism From a Deep Fractured Carbonate Aquifer of the US Great Basin.</title>
        <authorList>
            <person name="Hamilton-Brehm S.D."/>
            <person name="Stewart L.E."/>
            <person name="Zavarin M."/>
            <person name="Caldwell M."/>
            <person name="Lawson P.A."/>
            <person name="Onstott T.C."/>
            <person name="Grzymski J."/>
            <person name="Neveux I."/>
            <person name="Lollar B.S."/>
            <person name="Russell C.E."/>
            <person name="Moser D.P."/>
        </authorList>
    </citation>
    <scope>NUCLEOTIDE SEQUENCE [LARGE SCALE GENOMIC DNA]</scope>
    <source>
        <strain evidence="5 6">DRI-13</strain>
    </source>
</reference>
<dbReference type="PANTHER" id="PTHR30258">
    <property type="entry name" value="TYPE II SECRETION SYSTEM PROTEIN GSPE-RELATED"/>
    <property type="match status" value="1"/>
</dbReference>
<gene>
    <name evidence="5" type="ORF">BR63_03750</name>
</gene>